<comment type="caution">
    <text evidence="10">The sequence shown here is derived from an EMBL/GenBank/DDBJ whole genome shotgun (WGS) entry which is preliminary data.</text>
</comment>
<dbReference type="NCBIfam" id="NF004064">
    <property type="entry name" value="PRK05578.1"/>
    <property type="match status" value="1"/>
</dbReference>
<dbReference type="InterPro" id="IPR016192">
    <property type="entry name" value="APOBEC/CMP_deaminase_Zn-bd"/>
</dbReference>
<reference evidence="10" key="1">
    <citation type="submission" date="2021-06" db="EMBL/GenBank/DDBJ databases">
        <title>Novel Mycoplasma species detected in California sea lions (Zalophus californianus) from the USA.</title>
        <authorList>
            <person name="Volokhov D.V."/>
            <person name="Furtak V.A."/>
            <person name="Zagorodnyaya T.A."/>
        </authorList>
    </citation>
    <scope>NUCLEOTIDE SEQUENCE [LARGE SCALE GENOMIC DNA]</scope>
    <source>
        <strain evidence="10">CSL 5346</strain>
    </source>
</reference>
<comment type="similarity">
    <text evidence="2 8">Belongs to the cytidine and deoxycytidylate deaminase family.</text>
</comment>
<name>A0ABS6DPR3_9MOLU</name>
<comment type="cofactor">
    <cofactor evidence="1 8">
        <name>Zn(2+)</name>
        <dbReference type="ChEBI" id="CHEBI:29105"/>
    </cofactor>
</comment>
<proteinExistence type="inferred from homology"/>
<dbReference type="NCBIfam" id="TIGR01354">
    <property type="entry name" value="cyt_deam_tetra"/>
    <property type="match status" value="1"/>
</dbReference>
<evidence type="ECO:0000256" key="4">
    <source>
        <dbReference type="ARBA" id="ARBA00022723"/>
    </source>
</evidence>
<gene>
    <name evidence="10" type="primary">cdd</name>
    <name evidence="10" type="ORF">KQ875_01710</name>
</gene>
<protein>
    <recommendedName>
        <fullName evidence="3 8">Cytidine deaminase</fullName>
        <ecNumber evidence="8">3.5.4.5</ecNumber>
    </recommendedName>
    <alternativeName>
        <fullName evidence="8">Cytidine aminohydrolase</fullName>
    </alternativeName>
</protein>
<organism evidence="10 11">
    <name type="scientific">Mycoplasma zalophi</name>
    <dbReference type="NCBI Taxonomy" id="191287"/>
    <lineage>
        <taxon>Bacteria</taxon>
        <taxon>Bacillati</taxon>
        <taxon>Mycoplasmatota</taxon>
        <taxon>Mollicutes</taxon>
        <taxon>Mycoplasmataceae</taxon>
        <taxon>Mycoplasma</taxon>
    </lineage>
</organism>
<keyword evidence="4 8" id="KW-0479">Metal-binding</keyword>
<evidence type="ECO:0000256" key="1">
    <source>
        <dbReference type="ARBA" id="ARBA00001947"/>
    </source>
</evidence>
<keyword evidence="6 8" id="KW-0862">Zinc</keyword>
<dbReference type="InterPro" id="IPR050202">
    <property type="entry name" value="Cyt/Deoxycyt_deaminase"/>
</dbReference>
<evidence type="ECO:0000256" key="6">
    <source>
        <dbReference type="ARBA" id="ARBA00022833"/>
    </source>
</evidence>
<keyword evidence="11" id="KW-1185">Reference proteome</keyword>
<comment type="catalytic activity">
    <reaction evidence="7 8">
        <text>2'-deoxycytidine + H2O + H(+) = 2'-deoxyuridine + NH4(+)</text>
        <dbReference type="Rhea" id="RHEA:13433"/>
        <dbReference type="ChEBI" id="CHEBI:15377"/>
        <dbReference type="ChEBI" id="CHEBI:15378"/>
        <dbReference type="ChEBI" id="CHEBI:15698"/>
        <dbReference type="ChEBI" id="CHEBI:16450"/>
        <dbReference type="ChEBI" id="CHEBI:28938"/>
        <dbReference type="EC" id="3.5.4.5"/>
    </reaction>
</comment>
<dbReference type="PROSITE" id="PS51747">
    <property type="entry name" value="CYT_DCMP_DEAMINASES_2"/>
    <property type="match status" value="1"/>
</dbReference>
<sequence length="134" mass="15077">MNIQDLKDKLKYSYSPYSNFKVAALAIDENNNKYYGVNCENIAFPSGLCAERSALFSSVVHGAKVGTFKEIHIISSGKDTIFPCSGCRQVMLEFMEPDSMVYCYDNEGNLNLEISLEQLNPFGVWPNTLEINEK</sequence>
<evidence type="ECO:0000256" key="5">
    <source>
        <dbReference type="ARBA" id="ARBA00022801"/>
    </source>
</evidence>
<dbReference type="Proteomes" id="UP000718793">
    <property type="component" value="Unassembled WGS sequence"/>
</dbReference>
<comment type="catalytic activity">
    <reaction evidence="8">
        <text>cytidine + H2O + H(+) = uridine + NH4(+)</text>
        <dbReference type="Rhea" id="RHEA:16069"/>
        <dbReference type="ChEBI" id="CHEBI:15377"/>
        <dbReference type="ChEBI" id="CHEBI:15378"/>
        <dbReference type="ChEBI" id="CHEBI:16704"/>
        <dbReference type="ChEBI" id="CHEBI:17562"/>
        <dbReference type="ChEBI" id="CHEBI:28938"/>
        <dbReference type="EC" id="3.5.4.5"/>
    </reaction>
</comment>
<dbReference type="InterPro" id="IPR006262">
    <property type="entry name" value="Cyt_deam_tetra"/>
</dbReference>
<dbReference type="PANTHER" id="PTHR11644:SF2">
    <property type="entry name" value="CYTIDINE DEAMINASE"/>
    <property type="match status" value="1"/>
</dbReference>
<dbReference type="EC" id="3.5.4.5" evidence="8"/>
<dbReference type="EMBL" id="JAHMHH010000001">
    <property type="protein sequence ID" value="MBU4692311.1"/>
    <property type="molecule type" value="Genomic_DNA"/>
</dbReference>
<evidence type="ECO:0000256" key="7">
    <source>
        <dbReference type="ARBA" id="ARBA00049252"/>
    </source>
</evidence>
<evidence type="ECO:0000313" key="11">
    <source>
        <dbReference type="Proteomes" id="UP000718793"/>
    </source>
</evidence>
<dbReference type="CDD" id="cd01283">
    <property type="entry name" value="cytidine_deaminase"/>
    <property type="match status" value="1"/>
</dbReference>
<evidence type="ECO:0000256" key="2">
    <source>
        <dbReference type="ARBA" id="ARBA00006576"/>
    </source>
</evidence>
<evidence type="ECO:0000259" key="9">
    <source>
        <dbReference type="PROSITE" id="PS51747"/>
    </source>
</evidence>
<dbReference type="GO" id="GO:0004126">
    <property type="term" value="F:cytidine deaminase activity"/>
    <property type="evidence" value="ECO:0007669"/>
    <property type="project" value="UniProtKB-EC"/>
</dbReference>
<evidence type="ECO:0000256" key="3">
    <source>
        <dbReference type="ARBA" id="ARBA00018266"/>
    </source>
</evidence>
<evidence type="ECO:0000313" key="10">
    <source>
        <dbReference type="EMBL" id="MBU4692311.1"/>
    </source>
</evidence>
<dbReference type="InterPro" id="IPR002125">
    <property type="entry name" value="CMP_dCMP_dom"/>
</dbReference>
<dbReference type="Pfam" id="PF00383">
    <property type="entry name" value="dCMP_cyt_deam_1"/>
    <property type="match status" value="1"/>
</dbReference>
<evidence type="ECO:0000256" key="8">
    <source>
        <dbReference type="RuleBase" id="RU364006"/>
    </source>
</evidence>
<dbReference type="PANTHER" id="PTHR11644">
    <property type="entry name" value="CYTIDINE DEAMINASE"/>
    <property type="match status" value="1"/>
</dbReference>
<dbReference type="PROSITE" id="PS00903">
    <property type="entry name" value="CYT_DCMP_DEAMINASES_1"/>
    <property type="match status" value="1"/>
</dbReference>
<keyword evidence="5 8" id="KW-0378">Hydrolase</keyword>
<comment type="function">
    <text evidence="8">This enzyme scavenges exogenous and endogenous cytidine and 2'-deoxycytidine for UMP synthesis.</text>
</comment>
<feature type="domain" description="CMP/dCMP-type deaminase" evidence="9">
    <location>
        <begin position="1"/>
        <end position="127"/>
    </location>
</feature>
<accession>A0ABS6DPR3</accession>